<evidence type="ECO:0000259" key="1">
    <source>
        <dbReference type="PROSITE" id="PS51819"/>
    </source>
</evidence>
<dbReference type="PROSITE" id="PS51819">
    <property type="entry name" value="VOC"/>
    <property type="match status" value="2"/>
</dbReference>
<dbReference type="RefSeq" id="WP_057002758.1">
    <property type="nucleotide sequence ID" value="NZ_AZGA01000065.1"/>
</dbReference>
<accession>A0A0R1XRR5</accession>
<evidence type="ECO:0000313" key="3">
    <source>
        <dbReference type="Proteomes" id="UP000051236"/>
    </source>
</evidence>
<dbReference type="Proteomes" id="UP000051236">
    <property type="component" value="Unassembled WGS sequence"/>
</dbReference>
<proteinExistence type="predicted"/>
<dbReference type="PANTHER" id="PTHR36110:SF3">
    <property type="entry name" value="VOC DOMAIN-CONTAINING PROTEIN"/>
    <property type="match status" value="1"/>
</dbReference>
<reference evidence="2 3" key="1">
    <citation type="journal article" date="2015" name="Genome Announc.">
        <title>Expanding the biotechnology potential of lactobacilli through comparative genomics of 213 strains and associated genera.</title>
        <authorList>
            <person name="Sun Z."/>
            <person name="Harris H.M."/>
            <person name="McCann A."/>
            <person name="Guo C."/>
            <person name="Argimon S."/>
            <person name="Zhang W."/>
            <person name="Yang X."/>
            <person name="Jeffery I.B."/>
            <person name="Cooney J.C."/>
            <person name="Kagawa T.F."/>
            <person name="Liu W."/>
            <person name="Song Y."/>
            <person name="Salvetti E."/>
            <person name="Wrobel A."/>
            <person name="Rasinkangas P."/>
            <person name="Parkhill J."/>
            <person name="Rea M.C."/>
            <person name="O'Sullivan O."/>
            <person name="Ritari J."/>
            <person name="Douillard F.P."/>
            <person name="Paul Ross R."/>
            <person name="Yang R."/>
            <person name="Briner A.E."/>
            <person name="Felis G.E."/>
            <person name="de Vos W.M."/>
            <person name="Barrangou R."/>
            <person name="Klaenhammer T.R."/>
            <person name="Caufield P.W."/>
            <person name="Cui Y."/>
            <person name="Zhang H."/>
            <person name="O'Toole P.W."/>
        </authorList>
    </citation>
    <scope>NUCLEOTIDE SEQUENCE [LARGE SCALE GENOMIC DNA]</scope>
    <source>
        <strain evidence="2 3">DSM 18527</strain>
    </source>
</reference>
<organism evidence="2 3">
    <name type="scientific">Agrilactobacillus composti DSM 18527 = JCM 14202</name>
    <dbReference type="NCBI Taxonomy" id="1423734"/>
    <lineage>
        <taxon>Bacteria</taxon>
        <taxon>Bacillati</taxon>
        <taxon>Bacillota</taxon>
        <taxon>Bacilli</taxon>
        <taxon>Lactobacillales</taxon>
        <taxon>Lactobacillaceae</taxon>
        <taxon>Agrilactobacillus</taxon>
    </lineage>
</organism>
<dbReference type="SUPFAM" id="SSF54593">
    <property type="entry name" value="Glyoxalase/Bleomycin resistance protein/Dihydroxybiphenyl dioxygenase"/>
    <property type="match status" value="1"/>
</dbReference>
<dbReference type="eggNOG" id="COG0346">
    <property type="taxonomic scope" value="Bacteria"/>
</dbReference>
<dbReference type="Gene3D" id="3.10.180.10">
    <property type="entry name" value="2,3-Dihydroxybiphenyl 1,2-Dioxygenase, domain 1"/>
    <property type="match status" value="2"/>
</dbReference>
<dbReference type="PATRIC" id="fig|1423734.3.peg.158"/>
<dbReference type="PANTHER" id="PTHR36110">
    <property type="entry name" value="RING-CLEAVING DIOXYGENASE MHQE-RELATED"/>
    <property type="match status" value="1"/>
</dbReference>
<dbReference type="InterPro" id="IPR004360">
    <property type="entry name" value="Glyas_Fos-R_dOase_dom"/>
</dbReference>
<dbReference type="STRING" id="1423734.FC83_GL000158"/>
<sequence>MNTNLTGLHHLTAITSSAPKIFDFMTEILGLHLIKKTVNQDDVRTYHLYFTDDMGTAGTDITFFDFPGIPQAIHGTNELNRTSFRIPNDKALDYWIQRFDQYKVRHGEIDERFGAKILYFYDFDGQNYQLISDEHNQGVPGGTPYRYSPVPAEFAIVGLGPEYITTDDPDNLGAVLVDLLEFEKVQKEGQFTLYELHQGGHGAQVIVDHQRFLNQAMQGYGGVHHLAFRTDDEKSLNYWIERISGRGFKDSGFVDRFYFKSEYFRPIPGLLFEIATDGPGFLLDETYEEAGVHLELPPFLEGDRASIEANLVPFNTVPNSPEAHVGDK</sequence>
<dbReference type="InterPro" id="IPR029068">
    <property type="entry name" value="Glyas_Bleomycin-R_OHBP_Dase"/>
</dbReference>
<comment type="caution">
    <text evidence="2">The sequence shown here is derived from an EMBL/GenBank/DDBJ whole genome shotgun (WGS) entry which is preliminary data.</text>
</comment>
<protein>
    <submittedName>
        <fullName evidence="2">Glyoxalase family protein</fullName>
    </submittedName>
</protein>
<dbReference type="EMBL" id="AZGA01000065">
    <property type="protein sequence ID" value="KRM32874.1"/>
    <property type="molecule type" value="Genomic_DNA"/>
</dbReference>
<dbReference type="InterPro" id="IPR037523">
    <property type="entry name" value="VOC_core"/>
</dbReference>
<evidence type="ECO:0000313" key="2">
    <source>
        <dbReference type="EMBL" id="KRM32874.1"/>
    </source>
</evidence>
<dbReference type="Pfam" id="PF00903">
    <property type="entry name" value="Glyoxalase"/>
    <property type="match status" value="1"/>
</dbReference>
<name>A0A0R1XRR5_9LACO</name>
<dbReference type="AlphaFoldDB" id="A0A0R1XRR5"/>
<feature type="domain" description="VOC" evidence="1">
    <location>
        <begin position="158"/>
        <end position="277"/>
    </location>
</feature>
<gene>
    <name evidence="2" type="ORF">FC83_GL000158</name>
</gene>
<keyword evidence="3" id="KW-1185">Reference proteome</keyword>
<dbReference type="CDD" id="cd08347">
    <property type="entry name" value="PcpA_C_like"/>
    <property type="match status" value="1"/>
</dbReference>
<dbReference type="InterPro" id="IPR052537">
    <property type="entry name" value="Extradiol_RC_dioxygenase"/>
</dbReference>
<feature type="domain" description="VOC" evidence="1">
    <location>
        <begin position="7"/>
        <end position="133"/>
    </location>
</feature>